<dbReference type="AlphaFoldDB" id="A0A8S2XDB4"/>
<feature type="non-terminal residue" evidence="2">
    <location>
        <position position="1"/>
    </location>
</feature>
<dbReference type="EMBL" id="CAJOBH010075391">
    <property type="protein sequence ID" value="CAF4491370.1"/>
    <property type="molecule type" value="Genomic_DNA"/>
</dbReference>
<name>A0A8S2XDB4_9BILA</name>
<dbReference type="EMBL" id="CAJOBJ010179640">
    <property type="protein sequence ID" value="CAF4913312.1"/>
    <property type="molecule type" value="Genomic_DNA"/>
</dbReference>
<feature type="compositionally biased region" description="Polar residues" evidence="1">
    <location>
        <begin position="61"/>
        <end position="73"/>
    </location>
</feature>
<reference evidence="2" key="1">
    <citation type="submission" date="2021-02" db="EMBL/GenBank/DDBJ databases">
        <authorList>
            <person name="Nowell W R."/>
        </authorList>
    </citation>
    <scope>NUCLEOTIDE SEQUENCE</scope>
</reference>
<accession>A0A8S2XDB4</accession>
<feature type="region of interest" description="Disordered" evidence="1">
    <location>
        <begin position="51"/>
        <end position="73"/>
    </location>
</feature>
<evidence type="ECO:0000313" key="3">
    <source>
        <dbReference type="EMBL" id="CAF4913312.1"/>
    </source>
</evidence>
<comment type="caution">
    <text evidence="2">The sequence shown here is derived from an EMBL/GenBank/DDBJ whole genome shotgun (WGS) entry which is preliminary data.</text>
</comment>
<gene>
    <name evidence="2" type="ORF">BYL167_LOCUS35585</name>
    <name evidence="3" type="ORF">GIL414_LOCUS52431</name>
</gene>
<dbReference type="Proteomes" id="UP000681967">
    <property type="component" value="Unassembled WGS sequence"/>
</dbReference>
<dbReference type="Proteomes" id="UP000681720">
    <property type="component" value="Unassembled WGS sequence"/>
</dbReference>
<evidence type="ECO:0000313" key="4">
    <source>
        <dbReference type="Proteomes" id="UP000681967"/>
    </source>
</evidence>
<evidence type="ECO:0000313" key="2">
    <source>
        <dbReference type="EMBL" id="CAF4491370.1"/>
    </source>
</evidence>
<proteinExistence type="predicted"/>
<protein>
    <submittedName>
        <fullName evidence="2">Uncharacterized protein</fullName>
    </submittedName>
</protein>
<organism evidence="2 4">
    <name type="scientific">Rotaria magnacalcarata</name>
    <dbReference type="NCBI Taxonomy" id="392030"/>
    <lineage>
        <taxon>Eukaryota</taxon>
        <taxon>Metazoa</taxon>
        <taxon>Spiralia</taxon>
        <taxon>Gnathifera</taxon>
        <taxon>Rotifera</taxon>
        <taxon>Eurotatoria</taxon>
        <taxon>Bdelloidea</taxon>
        <taxon>Philodinida</taxon>
        <taxon>Philodinidae</taxon>
        <taxon>Rotaria</taxon>
    </lineage>
</organism>
<evidence type="ECO:0000256" key="1">
    <source>
        <dbReference type="SAM" id="MobiDB-lite"/>
    </source>
</evidence>
<sequence length="73" mass="8140">SSERASYANTAVSSNKVSTLINDTDSSKASFNEEKTIVHVHSLIEEYTENYSDNDERPIQVSLQHTKSSYGDL</sequence>